<dbReference type="OrthoDB" id="129353at2759"/>
<comment type="caution">
    <text evidence="6">The sequence shown here is derived from an EMBL/GenBank/DDBJ whole genome shotgun (WGS) entry which is preliminary data.</text>
</comment>
<evidence type="ECO:0000259" key="5">
    <source>
        <dbReference type="PROSITE" id="PS50172"/>
    </source>
</evidence>
<dbReference type="EMBL" id="JAPEVB010000004">
    <property type="protein sequence ID" value="KAJ4389640.1"/>
    <property type="molecule type" value="Genomic_DNA"/>
</dbReference>
<feature type="compositionally biased region" description="Acidic residues" evidence="4">
    <location>
        <begin position="247"/>
        <end position="259"/>
    </location>
</feature>
<keyword evidence="2" id="KW-0227">DNA damage</keyword>
<dbReference type="GO" id="GO:0045944">
    <property type="term" value="P:positive regulation of transcription by RNA polymerase II"/>
    <property type="evidence" value="ECO:0007669"/>
    <property type="project" value="TreeGrafter"/>
</dbReference>
<dbReference type="InterPro" id="IPR047249">
    <property type="entry name" value="BRCT_p53bp1-like_rpt1"/>
</dbReference>
<feature type="compositionally biased region" description="Basic and acidic residues" evidence="4">
    <location>
        <begin position="296"/>
        <end position="319"/>
    </location>
</feature>
<dbReference type="GO" id="GO:0000213">
    <property type="term" value="F:tRNA-intron lyase activity"/>
    <property type="evidence" value="ECO:0007669"/>
    <property type="project" value="UniProtKB-EC"/>
</dbReference>
<feature type="region of interest" description="Disordered" evidence="4">
    <location>
        <begin position="75"/>
        <end position="112"/>
    </location>
</feature>
<keyword evidence="3" id="KW-0539">Nucleus</keyword>
<protein>
    <submittedName>
        <fullName evidence="6">Radiation sensitive protein rad9</fullName>
        <ecNumber evidence="6">4.6.1.16</ecNumber>
    </submittedName>
</protein>
<dbReference type="InterPro" id="IPR001357">
    <property type="entry name" value="BRCT_dom"/>
</dbReference>
<feature type="compositionally biased region" description="Polar residues" evidence="4">
    <location>
        <begin position="172"/>
        <end position="184"/>
    </location>
</feature>
<keyword evidence="7" id="KW-1185">Reference proteome</keyword>
<feature type="compositionally biased region" description="Polar residues" evidence="4">
    <location>
        <begin position="75"/>
        <end position="97"/>
    </location>
</feature>
<accession>A0A9W8YT66</accession>
<dbReference type="InterPro" id="IPR047252">
    <property type="entry name" value="TP53BP1-like"/>
</dbReference>
<dbReference type="EC" id="4.6.1.16" evidence="6"/>
<evidence type="ECO:0000256" key="2">
    <source>
        <dbReference type="ARBA" id="ARBA00022763"/>
    </source>
</evidence>
<feature type="region of interest" description="Disordered" evidence="4">
    <location>
        <begin position="1"/>
        <end position="61"/>
    </location>
</feature>
<dbReference type="Gene3D" id="3.40.50.10190">
    <property type="entry name" value="BRCT domain"/>
    <property type="match status" value="1"/>
</dbReference>
<feature type="region of interest" description="Disordered" evidence="4">
    <location>
        <begin position="237"/>
        <end position="264"/>
    </location>
</feature>
<dbReference type="PROSITE" id="PS50172">
    <property type="entry name" value="BRCT"/>
    <property type="match status" value="1"/>
</dbReference>
<evidence type="ECO:0000256" key="4">
    <source>
        <dbReference type="SAM" id="MobiDB-lite"/>
    </source>
</evidence>
<feature type="compositionally biased region" description="Polar residues" evidence="4">
    <location>
        <begin position="142"/>
        <end position="162"/>
    </location>
</feature>
<dbReference type="Proteomes" id="UP001140453">
    <property type="component" value="Unassembled WGS sequence"/>
</dbReference>
<feature type="region of interest" description="Disordered" evidence="4">
    <location>
        <begin position="877"/>
        <end position="897"/>
    </location>
</feature>
<feature type="region of interest" description="Disordered" evidence="4">
    <location>
        <begin position="142"/>
        <end position="217"/>
    </location>
</feature>
<feature type="region of interest" description="Disordered" evidence="4">
    <location>
        <begin position="280"/>
        <end position="524"/>
    </location>
</feature>
<evidence type="ECO:0000313" key="7">
    <source>
        <dbReference type="Proteomes" id="UP001140453"/>
    </source>
</evidence>
<gene>
    <name evidence="6" type="primary">RAD9</name>
    <name evidence="6" type="ORF">N0V93_007112</name>
</gene>
<dbReference type="InterPro" id="IPR036420">
    <property type="entry name" value="BRCT_dom_sf"/>
</dbReference>
<dbReference type="GO" id="GO:0005634">
    <property type="term" value="C:nucleus"/>
    <property type="evidence" value="ECO:0007669"/>
    <property type="project" value="UniProtKB-SubCell"/>
</dbReference>
<feature type="region of interest" description="Disordered" evidence="4">
    <location>
        <begin position="536"/>
        <end position="622"/>
    </location>
</feature>
<keyword evidence="6" id="KW-0456">Lyase</keyword>
<evidence type="ECO:0000256" key="3">
    <source>
        <dbReference type="ARBA" id="ARBA00023242"/>
    </source>
</evidence>
<comment type="subcellular location">
    <subcellularLocation>
        <location evidence="1">Nucleus</location>
    </subcellularLocation>
</comment>
<dbReference type="SUPFAM" id="SSF52113">
    <property type="entry name" value="BRCT domain"/>
    <property type="match status" value="1"/>
</dbReference>
<dbReference type="PANTHER" id="PTHR15321:SF3">
    <property type="entry name" value="TP53-BINDING PROTEIN 1"/>
    <property type="match status" value="1"/>
</dbReference>
<evidence type="ECO:0000256" key="1">
    <source>
        <dbReference type="ARBA" id="ARBA00004123"/>
    </source>
</evidence>
<organism evidence="6 7">
    <name type="scientific">Gnomoniopsis smithogilvyi</name>
    <dbReference type="NCBI Taxonomy" id="1191159"/>
    <lineage>
        <taxon>Eukaryota</taxon>
        <taxon>Fungi</taxon>
        <taxon>Dikarya</taxon>
        <taxon>Ascomycota</taxon>
        <taxon>Pezizomycotina</taxon>
        <taxon>Sordariomycetes</taxon>
        <taxon>Sordariomycetidae</taxon>
        <taxon>Diaporthales</taxon>
        <taxon>Gnomoniaceae</taxon>
        <taxon>Gnomoniopsis</taxon>
    </lineage>
</organism>
<dbReference type="AlphaFoldDB" id="A0A9W8YT66"/>
<feature type="compositionally biased region" description="Polar residues" evidence="4">
    <location>
        <begin position="1"/>
        <end position="14"/>
    </location>
</feature>
<name>A0A9W8YT66_9PEZI</name>
<feature type="compositionally biased region" description="Low complexity" evidence="4">
    <location>
        <begin position="486"/>
        <end position="510"/>
    </location>
</feature>
<dbReference type="PANTHER" id="PTHR15321">
    <property type="entry name" value="TUMOR SUPPRESSOR P53-BINDING PROTEIN 1"/>
    <property type="match status" value="1"/>
</dbReference>
<dbReference type="SMART" id="SM00292">
    <property type="entry name" value="BRCT"/>
    <property type="match status" value="1"/>
</dbReference>
<dbReference type="CDD" id="cd17745">
    <property type="entry name" value="BRCT_p53bp1_rpt1"/>
    <property type="match status" value="1"/>
</dbReference>
<feature type="compositionally biased region" description="Basic residues" evidence="4">
    <location>
        <begin position="543"/>
        <end position="553"/>
    </location>
</feature>
<feature type="compositionally biased region" description="Polar residues" evidence="4">
    <location>
        <begin position="569"/>
        <end position="580"/>
    </location>
</feature>
<dbReference type="FunFam" id="3.40.50.10190:FF:000083">
    <property type="entry name" value="DNA damage repair protein (Rad9)"/>
    <property type="match status" value="1"/>
</dbReference>
<dbReference type="GO" id="GO:0000077">
    <property type="term" value="P:DNA damage checkpoint signaling"/>
    <property type="evidence" value="ECO:0007669"/>
    <property type="project" value="TreeGrafter"/>
</dbReference>
<evidence type="ECO:0000313" key="6">
    <source>
        <dbReference type="EMBL" id="KAJ4389640.1"/>
    </source>
</evidence>
<dbReference type="GO" id="GO:0042393">
    <property type="term" value="F:histone binding"/>
    <property type="evidence" value="ECO:0007669"/>
    <property type="project" value="TreeGrafter"/>
</dbReference>
<dbReference type="Pfam" id="PF00533">
    <property type="entry name" value="BRCT"/>
    <property type="match status" value="1"/>
</dbReference>
<feature type="compositionally biased region" description="Low complexity" evidence="4">
    <location>
        <begin position="328"/>
        <end position="341"/>
    </location>
</feature>
<reference evidence="6" key="1">
    <citation type="submission" date="2022-10" db="EMBL/GenBank/DDBJ databases">
        <title>Tapping the CABI collections for fungal endophytes: first genome assemblies for Collariella, Neodidymelliopsis, Ascochyta clinopodiicola, Didymella pomorum, Didymosphaeria variabile, Neocosmospora piperis and Neocucurbitaria cava.</title>
        <authorList>
            <person name="Hill R."/>
        </authorList>
    </citation>
    <scope>NUCLEOTIDE SEQUENCE</scope>
    <source>
        <strain evidence="6">IMI 355082</strain>
    </source>
</reference>
<proteinExistence type="predicted"/>
<feature type="domain" description="BRCT" evidence="5">
    <location>
        <begin position="620"/>
        <end position="759"/>
    </location>
</feature>
<feature type="compositionally biased region" description="Polar residues" evidence="4">
    <location>
        <begin position="511"/>
        <end position="524"/>
    </location>
</feature>
<sequence length="930" mass="101035">MDSSPNSLTQSNDGRSYEQYLPRGDDLISSDPVRRPHLSHSSQQPSSVPGNTGIAIHDDDTAQVEFDYSAIARIDTQTSVPESTRIGPNTQQQQQHHATSDYVFGNPETPAAPRNPFWGSKPASLMPSSQMFKQYSSAFKATFSPTSSRPSPDNLHLNSISPNPSPLKRVTTAPSPLQGASSFPQLPLGFDTSPQQTDERDPPADDDEIARSHISKSFHLPAHVPIEEYRPVQRWDLRAASAQSGSDMEDGPDEDLSDEEERRRQRAALIRAKVQKRLKAIPLERQSDEAIVPATNHEEVSPAARRYLDQCDGVSRRDSQSSVEDLQDAAQDIADSQDGIIHQSADLPGQPSAGDHGSSNDVVPNTDPGPTSAPIQTDDELPVQVPETSPPRLRALGDLMPHSSEDVSKPESFSKLLSSPLANAPAESPPVPLSRPPQQRTRAAVDAEGEDSGIDADNNAGGSCVIVSSSPPAPAFSTRARLRGGRPSATAPPTSSTSPLSRLTTTPALSNKTTPLTEESPRNGLTLSLTSTYEADSSPAVAKAHRQKSRHVVKPAPTNLRASTRRTTRQSFPSNISVSTDELAGSPRPSTPTLEQTARMSRLGRTSLRESPASRTNSRGGSKIFSGMAFAISFQGKKPGEKDAQYKARMTTSDAITAKIKQAGGKVLPDGFDHLFEFVPVKNADREASSVSSTPQPDDDIVLAPQARDTGFTALIADGHSRKAKYMQALALGLPCIHERWITACVDKQRLVDWADYLLCAGNSSFLGDAIRSRNLSPYDAATAKLGDVIQYRPRLLDQSRILLLMTRADESRKEAYVFLARVLGASLSRVYTVEEARRQLKAREDAGRTFDWIYVVDDKVDVEEIFVSRTAGAAEGSRKRKRRGDTGKGDLSTAPPAKRVRALSDELVIQSLILGRLMEEGEMKPRHYE</sequence>